<proteinExistence type="inferred from homology"/>
<dbReference type="SUPFAM" id="SSF51161">
    <property type="entry name" value="Trimeric LpxA-like enzymes"/>
    <property type="match status" value="1"/>
</dbReference>
<evidence type="ECO:0000313" key="10">
    <source>
        <dbReference type="EMBL" id="EPY21146.1"/>
    </source>
</evidence>
<dbReference type="Gene3D" id="2.160.10.10">
    <property type="entry name" value="Hexapeptide repeat proteins"/>
    <property type="match status" value="1"/>
</dbReference>
<protein>
    <recommendedName>
        <fullName evidence="6">Translation initiation factor eIF2B subunit gamma</fullName>
    </recommendedName>
    <alternativeName>
        <fullName evidence="7">eIF2B GDP-GTP exchange factor subunit gamma</fullName>
    </alternativeName>
</protein>
<dbReference type="GO" id="GO:0005851">
    <property type="term" value="C:eukaryotic translation initiation factor 2B complex"/>
    <property type="evidence" value="ECO:0007669"/>
    <property type="project" value="TreeGrafter"/>
</dbReference>
<dbReference type="InterPro" id="IPR029044">
    <property type="entry name" value="Nucleotide-diphossugar_trans"/>
</dbReference>
<keyword evidence="11" id="KW-1185">Reference proteome</keyword>
<sequence>MSIETAATSLVDVVVLTEMERMNLSQLCVSSAKEVVPPGLLPLCNRPLIWYSLHPWVEAGFPYVFVCAVEGNHALSEYLRQAFPQLRIHYVPVPAYVKGERSTSCDAVRAYLNYKQQLRLRDDDEPEPLTPAAGVPRDKLREERAALEAEPRDAVLVGCETVLAGVPLLPLVDRFYSSLASVTALLFRPLPRKEEKKAAGGKRHGPPQAAEPLPVAHSFSCTAYEEDDVIADMTAGARAVPAAGGPLHHRLHFLERLEESDAKVGVTMAFAARRPNLTFAADTVDMRLYVVRHWVLQLIAETAGDPDESVEDTVIPRLVRSQHTTVNVRVHASQTPDERIGFAIPPYWMYTGHQSSVDSLNAARGTVLPPRADSLRVFATIYEERADLPCKLYRVDSCEAYLAVTQELLEGKARLMELDAAAPRASTVGTDAPAEDEALRSRSALAASVPHNPLTLTAKEGDQRLHIVTSYVSDASELFNANVTKSVIGPGVVLAEGATVRNSVLLANVVVGAKCKIENSVLGKGAIVKDGQTVRRSFVRGGCSVNDDVSNAVVE</sequence>
<reference evidence="10 11" key="1">
    <citation type="journal article" date="2013" name="PLoS ONE">
        <title>Predicting the Proteins of Angomonas deanei, Strigomonas culicis and Their Respective Endosymbionts Reveals New Aspects of the Trypanosomatidae Family.</title>
        <authorList>
            <person name="Motta M.C."/>
            <person name="Martins A.C."/>
            <person name="de Souza S.S."/>
            <person name="Catta-Preta C.M."/>
            <person name="Silva R."/>
            <person name="Klein C.C."/>
            <person name="de Almeida L.G."/>
            <person name="de Lima Cunha O."/>
            <person name="Ciapina L.P."/>
            <person name="Brocchi M."/>
            <person name="Colabardini A.C."/>
            <person name="de Araujo Lima B."/>
            <person name="Machado C.R."/>
            <person name="de Almeida Soares C.M."/>
            <person name="Probst C.M."/>
            <person name="de Menezes C.B."/>
            <person name="Thompson C.E."/>
            <person name="Bartholomeu D.C."/>
            <person name="Gradia D.F."/>
            <person name="Pavoni D.P."/>
            <person name="Grisard E.C."/>
            <person name="Fantinatti-Garboggini F."/>
            <person name="Marchini F.K."/>
            <person name="Rodrigues-Luiz G.F."/>
            <person name="Wagner G."/>
            <person name="Goldman G.H."/>
            <person name="Fietto J.L."/>
            <person name="Elias M.C."/>
            <person name="Goldman M.H."/>
            <person name="Sagot M.F."/>
            <person name="Pereira M."/>
            <person name="Stoco P.H."/>
            <person name="de Mendonca-Neto R.P."/>
            <person name="Teixeira S.M."/>
            <person name="Maciel T.E."/>
            <person name="de Oliveira Mendes T.A."/>
            <person name="Urmenyi T.P."/>
            <person name="de Souza W."/>
            <person name="Schenkman S."/>
            <person name="de Vasconcelos A.T."/>
        </authorList>
    </citation>
    <scope>NUCLEOTIDE SEQUENCE [LARGE SCALE GENOMIC DNA]</scope>
</reference>
<dbReference type="GO" id="GO:0002183">
    <property type="term" value="P:cytoplasmic translational initiation"/>
    <property type="evidence" value="ECO:0007669"/>
    <property type="project" value="TreeGrafter"/>
</dbReference>
<dbReference type="GO" id="GO:0003743">
    <property type="term" value="F:translation initiation factor activity"/>
    <property type="evidence" value="ECO:0007669"/>
    <property type="project" value="UniProtKB-KW"/>
</dbReference>
<organism evidence="10 11">
    <name type="scientific">Strigomonas culicis</name>
    <dbReference type="NCBI Taxonomy" id="28005"/>
    <lineage>
        <taxon>Eukaryota</taxon>
        <taxon>Discoba</taxon>
        <taxon>Euglenozoa</taxon>
        <taxon>Kinetoplastea</taxon>
        <taxon>Metakinetoplastina</taxon>
        <taxon>Trypanosomatida</taxon>
        <taxon>Trypanosomatidae</taxon>
        <taxon>Strigomonadinae</taxon>
        <taxon>Strigomonas</taxon>
    </lineage>
</organism>
<name>S9V2M5_9TRYP</name>
<dbReference type="PANTHER" id="PTHR45989">
    <property type="entry name" value="TRANSLATION INITIATION FACTOR EIF-2B SUBUNIT GAMMA"/>
    <property type="match status" value="1"/>
</dbReference>
<dbReference type="GO" id="GO:0005829">
    <property type="term" value="C:cytosol"/>
    <property type="evidence" value="ECO:0007669"/>
    <property type="project" value="UniProtKB-SubCell"/>
</dbReference>
<comment type="subunit">
    <text evidence="8">Component of the translation initiation factor 2B (eIF2B) complex which is a heterodecamer of two sets of five different subunits: alpha, beta, gamma, delta and epsilon. Subunits alpha, beta and delta comprise a regulatory subcomplex and subunits epsilon and gamma comprise a catalytic subcomplex. Within the complex, the hexameric regulatory complex resides at the center, with the two heterodimeric catalytic subcomplexes bound on opposite sides.</text>
</comment>
<keyword evidence="5" id="KW-0648">Protein biosynthesis</keyword>
<comment type="caution">
    <text evidence="10">The sequence shown here is derived from an EMBL/GenBank/DDBJ whole genome shotgun (WGS) entry which is preliminary data.</text>
</comment>
<accession>S9V2M5</accession>
<comment type="subcellular location">
    <subcellularLocation>
        <location evidence="1">Cytoplasm</location>
        <location evidence="1">Cytosol</location>
    </subcellularLocation>
</comment>
<evidence type="ECO:0000256" key="6">
    <source>
        <dbReference type="ARBA" id="ARBA00044196"/>
    </source>
</evidence>
<dbReference type="OrthoDB" id="10250549at2759"/>
<dbReference type="GO" id="GO:0005085">
    <property type="term" value="F:guanyl-nucleotide exchange factor activity"/>
    <property type="evidence" value="ECO:0007669"/>
    <property type="project" value="TreeGrafter"/>
</dbReference>
<dbReference type="InterPro" id="IPR056818">
    <property type="entry name" value="GlmU/GlgC-like_hexapep"/>
</dbReference>
<dbReference type="InterPro" id="IPR051960">
    <property type="entry name" value="eIF2B_gamma"/>
</dbReference>
<keyword evidence="4 10" id="KW-0396">Initiation factor</keyword>
<evidence type="ECO:0000256" key="8">
    <source>
        <dbReference type="ARBA" id="ARBA00046432"/>
    </source>
</evidence>
<dbReference type="SUPFAM" id="SSF53448">
    <property type="entry name" value="Nucleotide-diphospho-sugar transferases"/>
    <property type="match status" value="1"/>
</dbReference>
<dbReference type="Proteomes" id="UP000015354">
    <property type="component" value="Unassembled WGS sequence"/>
</dbReference>
<evidence type="ECO:0000256" key="5">
    <source>
        <dbReference type="ARBA" id="ARBA00022917"/>
    </source>
</evidence>
<evidence type="ECO:0000256" key="3">
    <source>
        <dbReference type="ARBA" id="ARBA00022490"/>
    </source>
</evidence>
<dbReference type="InterPro" id="IPR011004">
    <property type="entry name" value="Trimer_LpxA-like_sf"/>
</dbReference>
<evidence type="ECO:0000313" key="11">
    <source>
        <dbReference type="Proteomes" id="UP000015354"/>
    </source>
</evidence>
<feature type="domain" description="Glucose-1-phosphate adenylyltransferase/Bifunctional protein GlmU-like C-terminal hexapeptide" evidence="9">
    <location>
        <begin position="456"/>
        <end position="534"/>
    </location>
</feature>
<dbReference type="AlphaFoldDB" id="S9V2M5"/>
<dbReference type="Pfam" id="PF24894">
    <property type="entry name" value="Hexapep_GlmU"/>
    <property type="match status" value="1"/>
</dbReference>
<evidence type="ECO:0000256" key="7">
    <source>
        <dbReference type="ARBA" id="ARBA00044229"/>
    </source>
</evidence>
<dbReference type="EMBL" id="ATMH01008676">
    <property type="protein sequence ID" value="EPY21146.1"/>
    <property type="molecule type" value="Genomic_DNA"/>
</dbReference>
<keyword evidence="3" id="KW-0963">Cytoplasm</keyword>
<dbReference type="Gene3D" id="3.90.550.10">
    <property type="entry name" value="Spore Coat Polysaccharide Biosynthesis Protein SpsA, Chain A"/>
    <property type="match status" value="1"/>
</dbReference>
<gene>
    <name evidence="10" type="ORF">STCU_08676</name>
</gene>
<dbReference type="PANTHER" id="PTHR45989:SF1">
    <property type="entry name" value="TRANSLATION INITIATION FACTOR EIF-2B SUBUNIT GAMMA"/>
    <property type="match status" value="1"/>
</dbReference>
<evidence type="ECO:0000256" key="2">
    <source>
        <dbReference type="ARBA" id="ARBA00007878"/>
    </source>
</evidence>
<evidence type="ECO:0000256" key="1">
    <source>
        <dbReference type="ARBA" id="ARBA00004514"/>
    </source>
</evidence>
<evidence type="ECO:0000259" key="9">
    <source>
        <dbReference type="Pfam" id="PF24894"/>
    </source>
</evidence>
<evidence type="ECO:0000256" key="4">
    <source>
        <dbReference type="ARBA" id="ARBA00022540"/>
    </source>
</evidence>
<comment type="similarity">
    <text evidence="2">Belongs to the eIF-2B gamma/epsilon subunits family.</text>
</comment>